<sequence>MRIPRRGTARPDPNPAASMALLDEVLDPPLGPGYHSAAERRTEAGLPPSSGYSTWLLFATALVLGLLVTVSAGTLRTPDPAAAETRASLIARIETLQEAGDDQRARIEALRTDILELEQQRASVDEGPDAGAEVAAAGTAVGATAVRGPGVVVLLEDATTRVDAAPGDEGPPERVNARDIQLVVNGLWAAGAEAVSVNGHRLTSMSAIRHAGEAVVVDFRSLAPPYEVRAIGDPETLLSEATTGVTGAYLGQLRAQLGIRSDVAAEAEVVVDPAARLTTRVGQVPALPPTAEEDA</sequence>
<feature type="transmembrane region" description="Helical" evidence="3">
    <location>
        <begin position="55"/>
        <end position="75"/>
    </location>
</feature>
<dbReference type="Pfam" id="PF05949">
    <property type="entry name" value="DUF881"/>
    <property type="match status" value="1"/>
</dbReference>
<comment type="similarity">
    <text evidence="1">Belongs to the UPF0749 family.</text>
</comment>
<dbReference type="RefSeq" id="WP_141339313.1">
    <property type="nucleotide sequence ID" value="NZ_JBHMAX010000020.1"/>
</dbReference>
<evidence type="ECO:0000256" key="3">
    <source>
        <dbReference type="SAM" id="Phobius"/>
    </source>
</evidence>
<accession>A0ABV5V4I9</accession>
<dbReference type="Gene3D" id="3.30.70.1880">
    <property type="entry name" value="Protein of unknown function DUF881"/>
    <property type="match status" value="1"/>
</dbReference>
<keyword evidence="3" id="KW-0812">Transmembrane</keyword>
<keyword evidence="3" id="KW-0472">Membrane</keyword>
<dbReference type="PANTHER" id="PTHR37313">
    <property type="entry name" value="UPF0749 PROTEIN RV1825"/>
    <property type="match status" value="1"/>
</dbReference>
<organism evidence="4 5">
    <name type="scientific">Ornithinimicrobium kibberense</name>
    <dbReference type="NCBI Taxonomy" id="282060"/>
    <lineage>
        <taxon>Bacteria</taxon>
        <taxon>Bacillati</taxon>
        <taxon>Actinomycetota</taxon>
        <taxon>Actinomycetes</taxon>
        <taxon>Micrococcales</taxon>
        <taxon>Ornithinimicrobiaceae</taxon>
        <taxon>Ornithinimicrobium</taxon>
    </lineage>
</organism>
<protein>
    <submittedName>
        <fullName evidence="4">DUF881 domain-containing protein</fullName>
    </submittedName>
</protein>
<evidence type="ECO:0000256" key="2">
    <source>
        <dbReference type="SAM" id="Coils"/>
    </source>
</evidence>
<dbReference type="InterPro" id="IPR010273">
    <property type="entry name" value="DUF881"/>
</dbReference>
<keyword evidence="5" id="KW-1185">Reference proteome</keyword>
<feature type="coiled-coil region" evidence="2">
    <location>
        <begin position="93"/>
        <end position="120"/>
    </location>
</feature>
<evidence type="ECO:0000313" key="5">
    <source>
        <dbReference type="Proteomes" id="UP001589613"/>
    </source>
</evidence>
<comment type="caution">
    <text evidence="4">The sequence shown here is derived from an EMBL/GenBank/DDBJ whole genome shotgun (WGS) entry which is preliminary data.</text>
</comment>
<keyword evidence="3" id="KW-1133">Transmembrane helix</keyword>
<dbReference type="PANTHER" id="PTHR37313:SF1">
    <property type="entry name" value="UPF0749 PROTEIN RV1823"/>
    <property type="match status" value="1"/>
</dbReference>
<evidence type="ECO:0000256" key="1">
    <source>
        <dbReference type="ARBA" id="ARBA00009108"/>
    </source>
</evidence>
<dbReference type="Proteomes" id="UP001589613">
    <property type="component" value="Unassembled WGS sequence"/>
</dbReference>
<keyword evidence="2" id="KW-0175">Coiled coil</keyword>
<gene>
    <name evidence="4" type="ORF">ACFFN0_11240</name>
</gene>
<proteinExistence type="inferred from homology"/>
<reference evidence="4 5" key="1">
    <citation type="submission" date="2024-09" db="EMBL/GenBank/DDBJ databases">
        <authorList>
            <person name="Sun Q."/>
            <person name="Mori K."/>
        </authorList>
    </citation>
    <scope>NUCLEOTIDE SEQUENCE [LARGE SCALE GENOMIC DNA]</scope>
    <source>
        <strain evidence="4 5">JCM 12763</strain>
    </source>
</reference>
<name>A0ABV5V4I9_9MICO</name>
<evidence type="ECO:0000313" key="4">
    <source>
        <dbReference type="EMBL" id="MFB9732613.1"/>
    </source>
</evidence>
<dbReference type="EMBL" id="JBHMAX010000020">
    <property type="protein sequence ID" value="MFB9732613.1"/>
    <property type="molecule type" value="Genomic_DNA"/>
</dbReference>